<name>A0A2S4NBE6_9FLAO</name>
<accession>A0A2S4NBE6</accession>
<dbReference type="EMBL" id="PQNY01000001">
    <property type="protein sequence ID" value="POS03005.1"/>
    <property type="molecule type" value="Genomic_DNA"/>
</dbReference>
<feature type="binding site" evidence="7">
    <location>
        <position position="105"/>
    </location>
    <ligand>
        <name>Zn(2+)</name>
        <dbReference type="ChEBI" id="CHEBI:29105"/>
        <note>catalytic</note>
    </ligand>
</feature>
<keyword evidence="7" id="KW-0690">Ribosome biogenesis</keyword>
<evidence type="ECO:0000256" key="7">
    <source>
        <dbReference type="HAMAP-Rule" id="MF_00009"/>
    </source>
</evidence>
<keyword evidence="3 7" id="KW-0479">Metal-binding</keyword>
<keyword evidence="4 7" id="KW-0255">Endonuclease</keyword>
<evidence type="ECO:0000256" key="2">
    <source>
        <dbReference type="ARBA" id="ARBA00022722"/>
    </source>
</evidence>
<dbReference type="GO" id="GO:0004222">
    <property type="term" value="F:metalloendopeptidase activity"/>
    <property type="evidence" value="ECO:0007669"/>
    <property type="project" value="InterPro"/>
</dbReference>
<dbReference type="Gene3D" id="3.40.390.30">
    <property type="entry name" value="Metalloproteases ('zincins'), catalytic domain"/>
    <property type="match status" value="1"/>
</dbReference>
<dbReference type="RefSeq" id="WP_103724752.1">
    <property type="nucleotide sequence ID" value="NZ_PQNY01000001.1"/>
</dbReference>
<dbReference type="InterPro" id="IPR023091">
    <property type="entry name" value="MetalPrtase_cat_dom_sf_prd"/>
</dbReference>
<reference evidence="8 9" key="1">
    <citation type="submission" date="2018-01" db="EMBL/GenBank/DDBJ databases">
        <title>Genomic Encyclopedia of Type Strains, Phase I: the one thousand microbial genomes (KMG-I) project.</title>
        <authorList>
            <person name="Goeker M."/>
        </authorList>
    </citation>
    <scope>NUCLEOTIDE SEQUENCE [LARGE SCALE GENOMIC DNA]</scope>
    <source>
        <strain evidence="8 9">DSM 17960</strain>
    </source>
</reference>
<dbReference type="NCBIfam" id="TIGR00043">
    <property type="entry name" value="rRNA maturation RNase YbeY"/>
    <property type="match status" value="1"/>
</dbReference>
<evidence type="ECO:0000256" key="5">
    <source>
        <dbReference type="ARBA" id="ARBA00022801"/>
    </source>
</evidence>
<gene>
    <name evidence="7" type="primary">ybeY</name>
    <name evidence="8" type="ORF">Q361_101103</name>
</gene>
<evidence type="ECO:0000313" key="8">
    <source>
        <dbReference type="EMBL" id="POS03005.1"/>
    </source>
</evidence>
<keyword evidence="9" id="KW-1185">Reference proteome</keyword>
<comment type="function">
    <text evidence="7">Single strand-specific metallo-endoribonuclease involved in late-stage 70S ribosome quality control and in maturation of the 3' terminus of the 16S rRNA.</text>
</comment>
<keyword evidence="2 7" id="KW-0540">Nuclease</keyword>
<evidence type="ECO:0000256" key="3">
    <source>
        <dbReference type="ARBA" id="ARBA00022723"/>
    </source>
</evidence>
<organism evidence="8 9">
    <name type="scientific">Flavobacterium croceum DSM 17960</name>
    <dbReference type="NCBI Taxonomy" id="1121886"/>
    <lineage>
        <taxon>Bacteria</taxon>
        <taxon>Pseudomonadati</taxon>
        <taxon>Bacteroidota</taxon>
        <taxon>Flavobacteriia</taxon>
        <taxon>Flavobacteriales</taxon>
        <taxon>Flavobacteriaceae</taxon>
        <taxon>Flavobacterium</taxon>
    </lineage>
</organism>
<dbReference type="GO" id="GO:0004521">
    <property type="term" value="F:RNA endonuclease activity"/>
    <property type="evidence" value="ECO:0007669"/>
    <property type="project" value="UniProtKB-UniRule"/>
</dbReference>
<dbReference type="GO" id="GO:0005737">
    <property type="term" value="C:cytoplasm"/>
    <property type="evidence" value="ECO:0007669"/>
    <property type="project" value="UniProtKB-SubCell"/>
</dbReference>
<dbReference type="GO" id="GO:0006364">
    <property type="term" value="P:rRNA processing"/>
    <property type="evidence" value="ECO:0007669"/>
    <property type="project" value="UniProtKB-UniRule"/>
</dbReference>
<dbReference type="Pfam" id="PF02130">
    <property type="entry name" value="YbeY"/>
    <property type="match status" value="1"/>
</dbReference>
<proteinExistence type="inferred from homology"/>
<dbReference type="HAMAP" id="MF_00009">
    <property type="entry name" value="Endoribonucl_YbeY"/>
    <property type="match status" value="1"/>
</dbReference>
<evidence type="ECO:0000256" key="4">
    <source>
        <dbReference type="ARBA" id="ARBA00022759"/>
    </source>
</evidence>
<keyword evidence="7" id="KW-0698">rRNA processing</keyword>
<protein>
    <recommendedName>
        <fullName evidence="7">Endoribonuclease YbeY</fullName>
        <ecNumber evidence="7">3.1.-.-</ecNumber>
    </recommendedName>
</protein>
<comment type="similarity">
    <text evidence="1 7">Belongs to the endoribonuclease YbeY family.</text>
</comment>
<evidence type="ECO:0000256" key="6">
    <source>
        <dbReference type="ARBA" id="ARBA00022833"/>
    </source>
</evidence>
<keyword evidence="5 7" id="KW-0378">Hydrolase</keyword>
<dbReference type="Proteomes" id="UP000237056">
    <property type="component" value="Unassembled WGS sequence"/>
</dbReference>
<dbReference type="AlphaFoldDB" id="A0A2S4NBE6"/>
<evidence type="ECO:0000256" key="1">
    <source>
        <dbReference type="ARBA" id="ARBA00010875"/>
    </source>
</evidence>
<comment type="subcellular location">
    <subcellularLocation>
        <location evidence="7">Cytoplasm</location>
    </subcellularLocation>
</comment>
<sequence>MISYNYECDFKISNEDAYSHWITSVLKSEVKEEGEISYIFCDDEYLLNVNKQYLEHDYYTDVISFDYTIGNEISGDIFISIERVLDNAKTYNVSFENELQRVIIHGVLHFCGYKDKTETDETLMRNKEEEKIKMFHVEQS</sequence>
<comment type="caution">
    <text evidence="8">The sequence shown here is derived from an EMBL/GenBank/DDBJ whole genome shotgun (WGS) entry which is preliminary data.</text>
</comment>
<dbReference type="GO" id="GO:0008270">
    <property type="term" value="F:zinc ion binding"/>
    <property type="evidence" value="ECO:0007669"/>
    <property type="project" value="UniProtKB-UniRule"/>
</dbReference>
<feature type="binding site" evidence="7">
    <location>
        <position position="115"/>
    </location>
    <ligand>
        <name>Zn(2+)</name>
        <dbReference type="ChEBI" id="CHEBI:29105"/>
        <note>catalytic</note>
    </ligand>
</feature>
<dbReference type="EC" id="3.1.-.-" evidence="7"/>
<comment type="cofactor">
    <cofactor evidence="7">
        <name>Zn(2+)</name>
        <dbReference type="ChEBI" id="CHEBI:29105"/>
    </cofactor>
    <text evidence="7">Binds 1 zinc ion.</text>
</comment>
<feature type="binding site" evidence="7">
    <location>
        <position position="109"/>
    </location>
    <ligand>
        <name>Zn(2+)</name>
        <dbReference type="ChEBI" id="CHEBI:29105"/>
        <note>catalytic</note>
    </ligand>
</feature>
<dbReference type="PANTHER" id="PTHR46986:SF1">
    <property type="entry name" value="ENDORIBONUCLEASE YBEY, CHLOROPLASTIC"/>
    <property type="match status" value="1"/>
</dbReference>
<evidence type="ECO:0000313" key="9">
    <source>
        <dbReference type="Proteomes" id="UP000237056"/>
    </source>
</evidence>
<dbReference type="PANTHER" id="PTHR46986">
    <property type="entry name" value="ENDORIBONUCLEASE YBEY, CHLOROPLASTIC"/>
    <property type="match status" value="1"/>
</dbReference>
<dbReference type="OrthoDB" id="9811984at2"/>
<dbReference type="InterPro" id="IPR002036">
    <property type="entry name" value="YbeY"/>
</dbReference>
<dbReference type="SUPFAM" id="SSF55486">
    <property type="entry name" value="Metalloproteases ('zincins'), catalytic domain"/>
    <property type="match status" value="1"/>
</dbReference>
<keyword evidence="7" id="KW-0963">Cytoplasm</keyword>
<keyword evidence="6 7" id="KW-0862">Zinc</keyword>